<keyword evidence="6" id="KW-1185">Reference proteome</keyword>
<evidence type="ECO:0000256" key="3">
    <source>
        <dbReference type="PROSITE-ProRule" id="PRU00169"/>
    </source>
</evidence>
<dbReference type="SMART" id="SM00448">
    <property type="entry name" value="REC"/>
    <property type="match status" value="1"/>
</dbReference>
<dbReference type="PANTHER" id="PTHR44591:SF14">
    <property type="entry name" value="PROTEIN PILG"/>
    <property type="match status" value="1"/>
</dbReference>
<evidence type="ECO:0000259" key="4">
    <source>
        <dbReference type="PROSITE" id="PS50110"/>
    </source>
</evidence>
<dbReference type="Gene3D" id="3.40.50.2300">
    <property type="match status" value="1"/>
</dbReference>
<evidence type="ECO:0000256" key="1">
    <source>
        <dbReference type="ARBA" id="ARBA00022553"/>
    </source>
</evidence>
<evidence type="ECO:0000313" key="6">
    <source>
        <dbReference type="Proteomes" id="UP000199073"/>
    </source>
</evidence>
<dbReference type="InterPro" id="IPR011006">
    <property type="entry name" value="CheY-like_superfamily"/>
</dbReference>
<dbReference type="InterPro" id="IPR001789">
    <property type="entry name" value="Sig_transdc_resp-reg_receiver"/>
</dbReference>
<sequence>MIDDNDKIKVLIADDEVEFASTLATRLNLRNFSTTVVNSGQQTLSAVAKEQPDIVLLDLKMPDLDGLEVLAMLREEHPELKVIIITGHGSFEMGREGMELGASDYIMKPVDLNLLIEKISDICLGSKKDS</sequence>
<dbReference type="AlphaFoldDB" id="A0A1H0SWT6"/>
<protein>
    <submittedName>
        <fullName evidence="5">Response regulator receiver domain-containing protein</fullName>
    </submittedName>
</protein>
<dbReference type="Proteomes" id="UP000199073">
    <property type="component" value="Unassembled WGS sequence"/>
</dbReference>
<organism evidence="5 6">
    <name type="scientific">Desulforhopalus singaporensis</name>
    <dbReference type="NCBI Taxonomy" id="91360"/>
    <lineage>
        <taxon>Bacteria</taxon>
        <taxon>Pseudomonadati</taxon>
        <taxon>Thermodesulfobacteriota</taxon>
        <taxon>Desulfobulbia</taxon>
        <taxon>Desulfobulbales</taxon>
        <taxon>Desulfocapsaceae</taxon>
        <taxon>Desulforhopalus</taxon>
    </lineage>
</organism>
<dbReference type="GO" id="GO:0000160">
    <property type="term" value="P:phosphorelay signal transduction system"/>
    <property type="evidence" value="ECO:0007669"/>
    <property type="project" value="UniProtKB-KW"/>
</dbReference>
<accession>A0A1H0SWT6</accession>
<proteinExistence type="predicted"/>
<dbReference type="OrthoDB" id="9788090at2"/>
<reference evidence="5 6" key="1">
    <citation type="submission" date="2016-10" db="EMBL/GenBank/DDBJ databases">
        <authorList>
            <person name="de Groot N.N."/>
        </authorList>
    </citation>
    <scope>NUCLEOTIDE SEQUENCE [LARGE SCALE GENOMIC DNA]</scope>
    <source>
        <strain evidence="5 6">DSM 12130</strain>
    </source>
</reference>
<dbReference type="SUPFAM" id="SSF52172">
    <property type="entry name" value="CheY-like"/>
    <property type="match status" value="1"/>
</dbReference>
<evidence type="ECO:0000256" key="2">
    <source>
        <dbReference type="ARBA" id="ARBA00023012"/>
    </source>
</evidence>
<dbReference type="STRING" id="91360.SAMN05660330_02838"/>
<keyword evidence="2" id="KW-0902">Two-component regulatory system</keyword>
<name>A0A1H0SWT6_9BACT</name>
<keyword evidence="1 3" id="KW-0597">Phosphoprotein</keyword>
<dbReference type="CDD" id="cd17536">
    <property type="entry name" value="REC_YesN-like"/>
    <property type="match status" value="1"/>
</dbReference>
<dbReference type="EMBL" id="FNJI01000021">
    <property type="protein sequence ID" value="SDP46233.1"/>
    <property type="molecule type" value="Genomic_DNA"/>
</dbReference>
<dbReference type="InterPro" id="IPR050595">
    <property type="entry name" value="Bact_response_regulator"/>
</dbReference>
<dbReference type="PANTHER" id="PTHR44591">
    <property type="entry name" value="STRESS RESPONSE REGULATOR PROTEIN 1"/>
    <property type="match status" value="1"/>
</dbReference>
<dbReference type="RefSeq" id="WP_092223949.1">
    <property type="nucleotide sequence ID" value="NZ_FNJI01000021.1"/>
</dbReference>
<dbReference type="Pfam" id="PF00072">
    <property type="entry name" value="Response_reg"/>
    <property type="match status" value="1"/>
</dbReference>
<feature type="domain" description="Response regulatory" evidence="4">
    <location>
        <begin position="9"/>
        <end position="123"/>
    </location>
</feature>
<gene>
    <name evidence="5" type="ORF">SAMN05660330_02838</name>
</gene>
<feature type="modified residue" description="4-aspartylphosphate" evidence="3">
    <location>
        <position position="58"/>
    </location>
</feature>
<evidence type="ECO:0000313" key="5">
    <source>
        <dbReference type="EMBL" id="SDP46233.1"/>
    </source>
</evidence>
<dbReference type="PROSITE" id="PS50110">
    <property type="entry name" value="RESPONSE_REGULATORY"/>
    <property type="match status" value="1"/>
</dbReference>